<dbReference type="FunFam" id="3.10.450.220:FF:000001">
    <property type="entry name" value="60S ribosome subunit biogenesis protein NIP7 homolog"/>
    <property type="match status" value="1"/>
</dbReference>
<dbReference type="GO" id="GO:0042255">
    <property type="term" value="P:ribosome assembly"/>
    <property type="evidence" value="ECO:0007669"/>
    <property type="project" value="InterPro"/>
</dbReference>
<dbReference type="GO" id="GO:0005730">
    <property type="term" value="C:nucleolus"/>
    <property type="evidence" value="ECO:0007669"/>
    <property type="project" value="UniProtKB-SubCell"/>
</dbReference>
<dbReference type="InterPro" id="IPR016686">
    <property type="entry name" value="Ribosomal_synth_fac_NIP7"/>
</dbReference>
<dbReference type="AlphaFoldDB" id="A0AAU9IAT2"/>
<dbReference type="CDD" id="cd21146">
    <property type="entry name" value="Nip7_N_euk"/>
    <property type="match status" value="1"/>
</dbReference>
<feature type="domain" description="PUA" evidence="7">
    <location>
        <begin position="95"/>
        <end position="170"/>
    </location>
</feature>
<dbReference type="Proteomes" id="UP001162131">
    <property type="component" value="Unassembled WGS sequence"/>
</dbReference>
<dbReference type="FunFam" id="2.30.130.10:FF:000002">
    <property type="entry name" value="60S ribosome subunit biogenesis protein NIP7 homolog"/>
    <property type="match status" value="1"/>
</dbReference>
<evidence type="ECO:0000313" key="9">
    <source>
        <dbReference type="Proteomes" id="UP001162131"/>
    </source>
</evidence>
<dbReference type="CDD" id="cd21151">
    <property type="entry name" value="PUA_Nip7-like"/>
    <property type="match status" value="1"/>
</dbReference>
<dbReference type="InterPro" id="IPR002478">
    <property type="entry name" value="PUA"/>
</dbReference>
<protein>
    <recommendedName>
        <fullName evidence="6">60S ribosome subunit biogenesis protein NIP7 homolog</fullName>
    </recommendedName>
</protein>
<dbReference type="GO" id="GO:0003723">
    <property type="term" value="F:RNA binding"/>
    <property type="evidence" value="ECO:0007669"/>
    <property type="project" value="UniProtKB-KW"/>
</dbReference>
<name>A0AAU9IAT2_9CILI</name>
<evidence type="ECO:0000256" key="5">
    <source>
        <dbReference type="ARBA" id="ARBA00023242"/>
    </source>
</evidence>
<dbReference type="Pfam" id="PF03657">
    <property type="entry name" value="UPF0113"/>
    <property type="match status" value="1"/>
</dbReference>
<dbReference type="SMART" id="SM00359">
    <property type="entry name" value="PUA"/>
    <property type="match status" value="1"/>
</dbReference>
<reference evidence="8" key="1">
    <citation type="submission" date="2021-09" db="EMBL/GenBank/DDBJ databases">
        <authorList>
            <consortium name="AG Swart"/>
            <person name="Singh M."/>
            <person name="Singh A."/>
            <person name="Seah K."/>
            <person name="Emmerich C."/>
        </authorList>
    </citation>
    <scope>NUCLEOTIDE SEQUENCE</scope>
    <source>
        <strain evidence="8">ATCC30299</strain>
    </source>
</reference>
<dbReference type="PIRSF" id="PIRSF017190">
    <property type="entry name" value="Rbsml_synth_fac_NIP7"/>
    <property type="match status" value="1"/>
</dbReference>
<keyword evidence="4 6" id="KW-0694">RNA-binding</keyword>
<comment type="function">
    <text evidence="6">Required for proper 27S pre-rRNA processing and 60S ribosome subunit assembly.</text>
</comment>
<dbReference type="PROSITE" id="PS50890">
    <property type="entry name" value="PUA"/>
    <property type="match status" value="1"/>
</dbReference>
<comment type="similarity">
    <text evidence="2 6">Belongs to the NIP7 family.</text>
</comment>
<comment type="subcellular location">
    <subcellularLocation>
        <location evidence="1">Nucleus</location>
        <location evidence="1">Nucleolus</location>
    </subcellularLocation>
</comment>
<dbReference type="SUPFAM" id="SSF88697">
    <property type="entry name" value="PUA domain-like"/>
    <property type="match status" value="1"/>
</dbReference>
<accession>A0AAU9IAT2</accession>
<gene>
    <name evidence="8" type="ORF">BSTOLATCC_MIC3854</name>
</gene>
<dbReference type="SUPFAM" id="SSF88802">
    <property type="entry name" value="Pre-PUA domain"/>
    <property type="match status" value="1"/>
</dbReference>
<keyword evidence="9" id="KW-1185">Reference proteome</keyword>
<dbReference type="InterPro" id="IPR015947">
    <property type="entry name" value="PUA-like_sf"/>
</dbReference>
<keyword evidence="5 6" id="KW-0539">Nucleus</keyword>
<dbReference type="InterPro" id="IPR040598">
    <property type="entry name" value="NIP7_N"/>
</dbReference>
<keyword evidence="3 6" id="KW-0690">Ribosome biogenesis</keyword>
<dbReference type="InterPro" id="IPR005155">
    <property type="entry name" value="UPF0113_PUA"/>
</dbReference>
<sequence>MRQLTEEETKTLFSKLKLILGDNIRHLIDRPDEDYVFRLQENKVYYMSKGVLDLCQLIGREELFSAGICFGNFTKSGKFKIHITALPYLAKYTKYKVWVKPGGEQVFLYGNHVLKTHVARMTEGVPQYEGVVVFSMNDVPLGFGVAARSTEQSLKLQPHDIVVFNHSDLGAYIRTVEEKQADY</sequence>
<comment type="caution">
    <text evidence="8">The sequence shown here is derived from an EMBL/GenBank/DDBJ whole genome shotgun (WGS) entry which is preliminary data.</text>
</comment>
<evidence type="ECO:0000256" key="6">
    <source>
        <dbReference type="PIRNR" id="PIRNR017190"/>
    </source>
</evidence>
<evidence type="ECO:0000256" key="3">
    <source>
        <dbReference type="ARBA" id="ARBA00022517"/>
    </source>
</evidence>
<dbReference type="Pfam" id="PF17833">
    <property type="entry name" value="pre-PUA_NIP7"/>
    <property type="match status" value="1"/>
</dbReference>
<evidence type="ECO:0000313" key="8">
    <source>
        <dbReference type="EMBL" id="CAG9311566.1"/>
    </source>
</evidence>
<evidence type="ECO:0000256" key="2">
    <source>
        <dbReference type="ARBA" id="ARBA00009895"/>
    </source>
</evidence>
<dbReference type="InterPro" id="IPR036974">
    <property type="entry name" value="PUA_sf"/>
</dbReference>
<dbReference type="InterPro" id="IPR055359">
    <property type="entry name" value="Nip7_N_euk"/>
</dbReference>
<evidence type="ECO:0000256" key="1">
    <source>
        <dbReference type="ARBA" id="ARBA00004604"/>
    </source>
</evidence>
<evidence type="ECO:0000259" key="7">
    <source>
        <dbReference type="SMART" id="SM00359"/>
    </source>
</evidence>
<comment type="subunit">
    <text evidence="6">Interacts with pre-ribosome complex.</text>
</comment>
<dbReference type="Gene3D" id="2.30.130.10">
    <property type="entry name" value="PUA domain"/>
    <property type="match status" value="1"/>
</dbReference>
<evidence type="ECO:0000256" key="4">
    <source>
        <dbReference type="ARBA" id="ARBA00022884"/>
    </source>
</evidence>
<dbReference type="Gene3D" id="3.10.450.220">
    <property type="match status" value="1"/>
</dbReference>
<proteinExistence type="inferred from homology"/>
<organism evidence="8 9">
    <name type="scientific">Blepharisma stoltei</name>
    <dbReference type="NCBI Taxonomy" id="1481888"/>
    <lineage>
        <taxon>Eukaryota</taxon>
        <taxon>Sar</taxon>
        <taxon>Alveolata</taxon>
        <taxon>Ciliophora</taxon>
        <taxon>Postciliodesmatophora</taxon>
        <taxon>Heterotrichea</taxon>
        <taxon>Heterotrichida</taxon>
        <taxon>Blepharismidae</taxon>
        <taxon>Blepharisma</taxon>
    </lineage>
</organism>
<dbReference type="EMBL" id="CAJZBQ010000004">
    <property type="protein sequence ID" value="CAG9311566.1"/>
    <property type="molecule type" value="Genomic_DNA"/>
</dbReference>